<name>A0A4C1TQV3_EUMVA</name>
<organism evidence="2 3">
    <name type="scientific">Eumeta variegata</name>
    <name type="common">Bagworm moth</name>
    <name type="synonym">Eumeta japonica</name>
    <dbReference type="NCBI Taxonomy" id="151549"/>
    <lineage>
        <taxon>Eukaryota</taxon>
        <taxon>Metazoa</taxon>
        <taxon>Ecdysozoa</taxon>
        <taxon>Arthropoda</taxon>
        <taxon>Hexapoda</taxon>
        <taxon>Insecta</taxon>
        <taxon>Pterygota</taxon>
        <taxon>Neoptera</taxon>
        <taxon>Endopterygota</taxon>
        <taxon>Lepidoptera</taxon>
        <taxon>Glossata</taxon>
        <taxon>Ditrysia</taxon>
        <taxon>Tineoidea</taxon>
        <taxon>Psychidae</taxon>
        <taxon>Oiketicinae</taxon>
        <taxon>Eumeta</taxon>
    </lineage>
</organism>
<evidence type="ECO:0000313" key="2">
    <source>
        <dbReference type="EMBL" id="GBP16296.1"/>
    </source>
</evidence>
<dbReference type="EMBL" id="BGZK01000078">
    <property type="protein sequence ID" value="GBP16296.1"/>
    <property type="molecule type" value="Genomic_DNA"/>
</dbReference>
<gene>
    <name evidence="2" type="ORF">EVAR_93662_1</name>
</gene>
<sequence length="120" mass="13617">MEVLEIMAYLPNPLLHNRDQKVIPTSFPASRNEVPDISAFFMRMRDTDEAGKAVAIIDCVDKSRNMTTLLMHQKQKITDCCLPHTTYKIVTNFPGKKTQLTAEHNRRAEDTKRGGSTSTH</sequence>
<reference evidence="2 3" key="1">
    <citation type="journal article" date="2019" name="Commun. Biol.">
        <title>The bagworm genome reveals a unique fibroin gene that provides high tensile strength.</title>
        <authorList>
            <person name="Kono N."/>
            <person name="Nakamura H."/>
            <person name="Ohtoshi R."/>
            <person name="Tomita M."/>
            <person name="Numata K."/>
            <person name="Arakawa K."/>
        </authorList>
    </citation>
    <scope>NUCLEOTIDE SEQUENCE [LARGE SCALE GENOMIC DNA]</scope>
</reference>
<evidence type="ECO:0000313" key="3">
    <source>
        <dbReference type="Proteomes" id="UP000299102"/>
    </source>
</evidence>
<comment type="caution">
    <text evidence="2">The sequence shown here is derived from an EMBL/GenBank/DDBJ whole genome shotgun (WGS) entry which is preliminary data.</text>
</comment>
<accession>A0A4C1TQV3</accession>
<dbReference type="Proteomes" id="UP000299102">
    <property type="component" value="Unassembled WGS sequence"/>
</dbReference>
<keyword evidence="3" id="KW-1185">Reference proteome</keyword>
<proteinExistence type="predicted"/>
<protein>
    <submittedName>
        <fullName evidence="2">Uncharacterized protein</fullName>
    </submittedName>
</protein>
<feature type="compositionally biased region" description="Basic and acidic residues" evidence="1">
    <location>
        <begin position="103"/>
        <end position="113"/>
    </location>
</feature>
<dbReference type="AlphaFoldDB" id="A0A4C1TQV3"/>
<feature type="region of interest" description="Disordered" evidence="1">
    <location>
        <begin position="96"/>
        <end position="120"/>
    </location>
</feature>
<evidence type="ECO:0000256" key="1">
    <source>
        <dbReference type="SAM" id="MobiDB-lite"/>
    </source>
</evidence>